<organism evidence="1 2">
    <name type="scientific">Pleurodeles waltl</name>
    <name type="common">Iberian ribbed newt</name>
    <dbReference type="NCBI Taxonomy" id="8319"/>
    <lineage>
        <taxon>Eukaryota</taxon>
        <taxon>Metazoa</taxon>
        <taxon>Chordata</taxon>
        <taxon>Craniata</taxon>
        <taxon>Vertebrata</taxon>
        <taxon>Euteleostomi</taxon>
        <taxon>Amphibia</taxon>
        <taxon>Batrachia</taxon>
        <taxon>Caudata</taxon>
        <taxon>Salamandroidea</taxon>
        <taxon>Salamandridae</taxon>
        <taxon>Pleurodelinae</taxon>
        <taxon>Pleurodeles</taxon>
    </lineage>
</organism>
<evidence type="ECO:0000313" key="2">
    <source>
        <dbReference type="Proteomes" id="UP001066276"/>
    </source>
</evidence>
<gene>
    <name evidence="1" type="ORF">NDU88_006017</name>
</gene>
<dbReference type="Proteomes" id="UP001066276">
    <property type="component" value="Chromosome 7"/>
</dbReference>
<dbReference type="AlphaFoldDB" id="A0AAV7PHF0"/>
<protein>
    <submittedName>
        <fullName evidence="1">Uncharacterized protein</fullName>
    </submittedName>
</protein>
<keyword evidence="2" id="KW-1185">Reference proteome</keyword>
<dbReference type="EMBL" id="JANPWB010000011">
    <property type="protein sequence ID" value="KAJ1127621.1"/>
    <property type="molecule type" value="Genomic_DNA"/>
</dbReference>
<comment type="caution">
    <text evidence="1">The sequence shown here is derived from an EMBL/GenBank/DDBJ whole genome shotgun (WGS) entry which is preliminary data.</text>
</comment>
<sequence length="166" mass="18218">MLRAGLRDAQREALESSRARRLGRRPLIENVLVHGHRQWVSLPDSYAAHWVLLPYRNSCVHRDLRWPVGASAISLCLGGPVDHLRLSSGVAGAGARGVRAHGHSKVPAANNTCHSCSVVVQQTTSVPLFITWGLSRASRVKCATLSERAWVALYIIMPLLVPARHK</sequence>
<accession>A0AAV7PHF0</accession>
<name>A0AAV7PHF0_PLEWA</name>
<reference evidence="1" key="1">
    <citation type="journal article" date="2022" name="bioRxiv">
        <title>Sequencing and chromosome-scale assembly of the giantPleurodeles waltlgenome.</title>
        <authorList>
            <person name="Brown T."/>
            <person name="Elewa A."/>
            <person name="Iarovenko S."/>
            <person name="Subramanian E."/>
            <person name="Araus A.J."/>
            <person name="Petzold A."/>
            <person name="Susuki M."/>
            <person name="Suzuki K.-i.T."/>
            <person name="Hayashi T."/>
            <person name="Toyoda A."/>
            <person name="Oliveira C."/>
            <person name="Osipova E."/>
            <person name="Leigh N.D."/>
            <person name="Simon A."/>
            <person name="Yun M.H."/>
        </authorList>
    </citation>
    <scope>NUCLEOTIDE SEQUENCE</scope>
    <source>
        <strain evidence="1">20211129_DDA</strain>
        <tissue evidence="1">Liver</tissue>
    </source>
</reference>
<proteinExistence type="predicted"/>
<evidence type="ECO:0000313" key="1">
    <source>
        <dbReference type="EMBL" id="KAJ1127621.1"/>
    </source>
</evidence>